<keyword evidence="2" id="KW-0732">Signal</keyword>
<evidence type="ECO:0000256" key="1">
    <source>
        <dbReference type="SAM" id="MobiDB-lite"/>
    </source>
</evidence>
<feature type="region of interest" description="Disordered" evidence="1">
    <location>
        <begin position="175"/>
        <end position="220"/>
    </location>
</feature>
<keyword evidence="4" id="KW-1185">Reference proteome</keyword>
<reference evidence="3" key="1">
    <citation type="submission" date="2022-03" db="EMBL/GenBank/DDBJ databases">
        <title>Identification of a novel bacterium isolated from mangrove sediments.</title>
        <authorList>
            <person name="Pan X."/>
        </authorList>
    </citation>
    <scope>NUCLEOTIDE SEQUENCE</scope>
    <source>
        <strain evidence="3">B2637</strain>
    </source>
</reference>
<accession>A0ABT0A8H7</accession>
<evidence type="ECO:0000313" key="4">
    <source>
        <dbReference type="Proteomes" id="UP001162802"/>
    </source>
</evidence>
<evidence type="ECO:0000256" key="2">
    <source>
        <dbReference type="SAM" id="SignalP"/>
    </source>
</evidence>
<proteinExistence type="predicted"/>
<organism evidence="3 4">
    <name type="scientific">Novosphingobium mangrovi</name>
    <name type="common">ex Hu et al. 2023</name>
    <dbReference type="NCBI Taxonomy" id="2930094"/>
    <lineage>
        <taxon>Bacteria</taxon>
        <taxon>Pseudomonadati</taxon>
        <taxon>Pseudomonadota</taxon>
        <taxon>Alphaproteobacteria</taxon>
        <taxon>Sphingomonadales</taxon>
        <taxon>Sphingomonadaceae</taxon>
        <taxon>Novosphingobium</taxon>
    </lineage>
</organism>
<gene>
    <name evidence="3" type="ORF">MTR65_02180</name>
</gene>
<sequence length="220" mass="23511">MSTRTRALIAALALLPLAQPALAQGDSKPITSKDPSALDIAKTPVTDLNLDSKEIPVVLTRAVEQPYDLTGLDSCAAIGQSVQEIFAAIGPDVDIPKEERDRISAGRVAKWVVSSFIPFRGLIREISGANDREREVRTAIQAGMTRRGFLKGVGASRGCDYPAAPATAEDIAAIEAELDRRDAESKDGDKDPKDERGEEQGPRTSEGVPIVNQPVVQGQN</sequence>
<protein>
    <submittedName>
        <fullName evidence="3">Uncharacterized protein</fullName>
    </submittedName>
</protein>
<comment type="caution">
    <text evidence="3">The sequence shown here is derived from an EMBL/GenBank/DDBJ whole genome shotgun (WGS) entry which is preliminary data.</text>
</comment>
<evidence type="ECO:0000313" key="3">
    <source>
        <dbReference type="EMBL" id="MCJ1959490.1"/>
    </source>
</evidence>
<dbReference type="EMBL" id="JALHAT010000003">
    <property type="protein sequence ID" value="MCJ1959490.1"/>
    <property type="molecule type" value="Genomic_DNA"/>
</dbReference>
<dbReference type="Proteomes" id="UP001162802">
    <property type="component" value="Unassembled WGS sequence"/>
</dbReference>
<name>A0ABT0A8H7_9SPHN</name>
<feature type="compositionally biased region" description="Basic and acidic residues" evidence="1">
    <location>
        <begin position="177"/>
        <end position="201"/>
    </location>
</feature>
<dbReference type="RefSeq" id="WP_243796707.1">
    <property type="nucleotide sequence ID" value="NZ_JALHAT010000003.1"/>
</dbReference>
<feature type="signal peptide" evidence="2">
    <location>
        <begin position="1"/>
        <end position="23"/>
    </location>
</feature>
<feature type="chain" id="PRO_5046277036" evidence="2">
    <location>
        <begin position="24"/>
        <end position="220"/>
    </location>
</feature>